<accession>A0AAD7FLZ0</accession>
<reference evidence="12" key="1">
    <citation type="submission" date="2023-03" db="EMBL/GenBank/DDBJ databases">
        <title>Massive genome expansion in bonnet fungi (Mycena s.s.) driven by repeated elements and novel gene families across ecological guilds.</title>
        <authorList>
            <consortium name="Lawrence Berkeley National Laboratory"/>
            <person name="Harder C.B."/>
            <person name="Miyauchi S."/>
            <person name="Viragh M."/>
            <person name="Kuo A."/>
            <person name="Thoen E."/>
            <person name="Andreopoulos B."/>
            <person name="Lu D."/>
            <person name="Skrede I."/>
            <person name="Drula E."/>
            <person name="Henrissat B."/>
            <person name="Morin E."/>
            <person name="Kohler A."/>
            <person name="Barry K."/>
            <person name="LaButti K."/>
            <person name="Morin E."/>
            <person name="Salamov A."/>
            <person name="Lipzen A."/>
            <person name="Mereny Z."/>
            <person name="Hegedus B."/>
            <person name="Baldrian P."/>
            <person name="Stursova M."/>
            <person name="Weitz H."/>
            <person name="Taylor A."/>
            <person name="Grigoriev I.V."/>
            <person name="Nagy L.G."/>
            <person name="Martin F."/>
            <person name="Kauserud H."/>
        </authorList>
    </citation>
    <scope>NUCLEOTIDE SEQUENCE</scope>
    <source>
        <strain evidence="12">CBHHK067</strain>
    </source>
</reference>
<evidence type="ECO:0000256" key="5">
    <source>
        <dbReference type="ARBA" id="ARBA00022670"/>
    </source>
</evidence>
<evidence type="ECO:0000256" key="4">
    <source>
        <dbReference type="ARBA" id="ARBA00022525"/>
    </source>
</evidence>
<comment type="similarity">
    <text evidence="3 11">Belongs to the peptidase M36 family.</text>
</comment>
<dbReference type="PANTHER" id="PTHR33478">
    <property type="entry name" value="EXTRACELLULAR METALLOPROTEINASE MEP"/>
    <property type="match status" value="1"/>
</dbReference>
<keyword evidence="6 11" id="KW-0479">Metal-binding</keyword>
<gene>
    <name evidence="12" type="ORF">B0H17DRAFT_837560</name>
</gene>
<evidence type="ECO:0000256" key="2">
    <source>
        <dbReference type="ARBA" id="ARBA00004613"/>
    </source>
</evidence>
<keyword evidence="13" id="KW-1185">Reference proteome</keyword>
<evidence type="ECO:0000256" key="7">
    <source>
        <dbReference type="ARBA" id="ARBA00022801"/>
    </source>
</evidence>
<dbReference type="GO" id="GO:0008270">
    <property type="term" value="F:zinc ion binding"/>
    <property type="evidence" value="ECO:0007669"/>
    <property type="project" value="InterPro"/>
</dbReference>
<evidence type="ECO:0000256" key="1">
    <source>
        <dbReference type="ARBA" id="ARBA00001947"/>
    </source>
</evidence>
<evidence type="ECO:0000256" key="10">
    <source>
        <dbReference type="ARBA" id="ARBA00023145"/>
    </source>
</evidence>
<keyword evidence="9 11" id="KW-0482">Metalloprotease</keyword>
<keyword evidence="5 11" id="KW-0645">Protease</keyword>
<evidence type="ECO:0000256" key="9">
    <source>
        <dbReference type="ARBA" id="ARBA00023049"/>
    </source>
</evidence>
<dbReference type="EC" id="3.4.24.-" evidence="11"/>
<dbReference type="PANTHER" id="PTHR33478:SF1">
    <property type="entry name" value="EXTRACELLULAR METALLOPROTEINASE MEP"/>
    <property type="match status" value="1"/>
</dbReference>
<dbReference type="GO" id="GO:0006508">
    <property type="term" value="P:proteolysis"/>
    <property type="evidence" value="ECO:0007669"/>
    <property type="project" value="UniProtKB-KW"/>
</dbReference>
<dbReference type="InterPro" id="IPR050371">
    <property type="entry name" value="Fungal_virulence_M36"/>
</dbReference>
<keyword evidence="4 11" id="KW-0964">Secreted</keyword>
<comment type="subcellular location">
    <subcellularLocation>
        <location evidence="2 11">Secreted</location>
    </subcellularLocation>
</comment>
<feature type="non-terminal residue" evidence="12">
    <location>
        <position position="75"/>
    </location>
</feature>
<evidence type="ECO:0000256" key="11">
    <source>
        <dbReference type="RuleBase" id="RU364017"/>
    </source>
</evidence>
<evidence type="ECO:0000256" key="8">
    <source>
        <dbReference type="ARBA" id="ARBA00022833"/>
    </source>
</evidence>
<dbReference type="InterPro" id="IPR001842">
    <property type="entry name" value="Peptidase_M36"/>
</dbReference>
<feature type="non-terminal residue" evidence="12">
    <location>
        <position position="1"/>
    </location>
</feature>
<organism evidence="12 13">
    <name type="scientific">Mycena rosella</name>
    <name type="common">Pink bonnet</name>
    <name type="synonym">Agaricus rosellus</name>
    <dbReference type="NCBI Taxonomy" id="1033263"/>
    <lineage>
        <taxon>Eukaryota</taxon>
        <taxon>Fungi</taxon>
        <taxon>Dikarya</taxon>
        <taxon>Basidiomycota</taxon>
        <taxon>Agaricomycotina</taxon>
        <taxon>Agaricomycetes</taxon>
        <taxon>Agaricomycetidae</taxon>
        <taxon>Agaricales</taxon>
        <taxon>Marasmiineae</taxon>
        <taxon>Mycenaceae</taxon>
        <taxon>Mycena</taxon>
    </lineage>
</organism>
<dbReference type="GO" id="GO:0004222">
    <property type="term" value="F:metalloendopeptidase activity"/>
    <property type="evidence" value="ECO:0007669"/>
    <property type="project" value="InterPro"/>
</dbReference>
<comment type="caution">
    <text evidence="12">The sequence shown here is derived from an EMBL/GenBank/DDBJ whole genome shotgun (WGS) entry which is preliminary data.</text>
</comment>
<evidence type="ECO:0000313" key="12">
    <source>
        <dbReference type="EMBL" id="KAJ7626500.1"/>
    </source>
</evidence>
<keyword evidence="10 11" id="KW-0865">Zymogen</keyword>
<dbReference type="EMBL" id="JARKIE010000582">
    <property type="protein sequence ID" value="KAJ7626500.1"/>
    <property type="molecule type" value="Genomic_DNA"/>
</dbReference>
<dbReference type="GO" id="GO:0005615">
    <property type="term" value="C:extracellular space"/>
    <property type="evidence" value="ECO:0007669"/>
    <property type="project" value="InterPro"/>
</dbReference>
<name>A0AAD7FLZ0_MYCRO</name>
<dbReference type="InterPro" id="IPR027268">
    <property type="entry name" value="Peptidase_M4/M1_CTD_sf"/>
</dbReference>
<evidence type="ECO:0000256" key="3">
    <source>
        <dbReference type="ARBA" id="ARBA00006006"/>
    </source>
</evidence>
<dbReference type="Pfam" id="PF02128">
    <property type="entry name" value="Peptidase_M36"/>
    <property type="match status" value="1"/>
</dbReference>
<keyword evidence="7 11" id="KW-0378">Hydrolase</keyword>
<evidence type="ECO:0000256" key="6">
    <source>
        <dbReference type="ARBA" id="ARBA00022723"/>
    </source>
</evidence>
<comment type="cofactor">
    <cofactor evidence="1 11">
        <name>Zn(2+)</name>
        <dbReference type="ChEBI" id="CHEBI:29105"/>
    </cofactor>
</comment>
<dbReference type="Gene3D" id="1.10.390.10">
    <property type="entry name" value="Neutral Protease Domain 2"/>
    <property type="match status" value="1"/>
</dbReference>
<evidence type="ECO:0000313" key="13">
    <source>
        <dbReference type="Proteomes" id="UP001221757"/>
    </source>
</evidence>
<protein>
    <recommendedName>
        <fullName evidence="11">Extracellular metalloproteinase</fullName>
        <ecNumber evidence="11">3.4.24.-</ecNumber>
    </recommendedName>
    <alternativeName>
        <fullName evidence="11">Fungalysin</fullName>
    </alternativeName>
</protein>
<proteinExistence type="inferred from homology"/>
<dbReference type="AlphaFoldDB" id="A0AAD7FLZ0"/>
<dbReference type="Proteomes" id="UP001221757">
    <property type="component" value="Unassembled WGS sequence"/>
</dbReference>
<sequence length="75" mass="8206">AALVGQWGLSLDSRTNPDGTEGNIVYMHLFIDPLPLQPCNPTLYLQADVNRYNGTNRCLLWKTFASKGLGVNAAN</sequence>
<keyword evidence="8 11" id="KW-0862">Zinc</keyword>